<reference evidence="1 2" key="1">
    <citation type="submission" date="2017-02" db="EMBL/GenBank/DDBJ databases">
        <authorList>
            <person name="Peterson S.W."/>
        </authorList>
    </citation>
    <scope>NUCLEOTIDE SEQUENCE [LARGE SCALE GENOMIC DNA]</scope>
    <source>
        <strain evidence="1 2">B Ar 00.02</strain>
    </source>
</reference>
<evidence type="ECO:0000313" key="1">
    <source>
        <dbReference type="EMBL" id="SJM64954.1"/>
    </source>
</evidence>
<gene>
    <name evidence="1" type="ORF">FM101_08920</name>
</gene>
<dbReference type="EMBL" id="FUHW01000032">
    <property type="protein sequence ID" value="SJM64954.1"/>
    <property type="molecule type" value="Genomic_DNA"/>
</dbReference>
<evidence type="ECO:0000313" key="2">
    <source>
        <dbReference type="Proteomes" id="UP000195913"/>
    </source>
</evidence>
<keyword evidence="2" id="KW-1185">Reference proteome</keyword>
<dbReference type="Proteomes" id="UP000195913">
    <property type="component" value="Unassembled WGS sequence"/>
</dbReference>
<dbReference type="AlphaFoldDB" id="A0A1R4G9U3"/>
<proteinExistence type="predicted"/>
<organism evidence="1 2">
    <name type="scientific">Arthrobacter rhombi</name>
    <dbReference type="NCBI Taxonomy" id="71253"/>
    <lineage>
        <taxon>Bacteria</taxon>
        <taxon>Bacillati</taxon>
        <taxon>Actinomycetota</taxon>
        <taxon>Actinomycetes</taxon>
        <taxon>Micrococcales</taxon>
        <taxon>Micrococcaceae</taxon>
        <taxon>Arthrobacter</taxon>
    </lineage>
</organism>
<accession>A0A1R4G9U3</accession>
<evidence type="ECO:0008006" key="3">
    <source>
        <dbReference type="Google" id="ProtNLM"/>
    </source>
</evidence>
<sequence>MNTESSMDIVRDRIARALEHRHAAISADVVLEVLDEALGTSEGLTAGEREFLIEHGGATSEDFTPEAGNFSRLEVAKRQTEAVRQARDRALTTSEVARLLGREPSNVRRSLARGDLYSVGSATTSRERLFPEWQITGDGRILPGLRHILTALPDDYHPLDVEAFMVDPQEPLGGRSPVEWLSGGGEPETVVGIADVLGWA</sequence>
<protein>
    <recommendedName>
        <fullName evidence="3">Antitoxin Xre/MbcA/ParS-like toxin-binding domain-containing protein</fullName>
    </recommendedName>
</protein>
<name>A0A1R4G9U3_9MICC</name>